<reference evidence="7 8" key="1">
    <citation type="submission" date="2018-06" db="EMBL/GenBank/DDBJ databases">
        <title>Draft genome sequence of hyperthermophilic methanogen Methanothermobacter tenebrarum sp. MCM-B 1447.</title>
        <authorList>
            <person name="Pore S.D."/>
            <person name="Dagar S."/>
            <person name="Dhakephalkar P.K."/>
        </authorList>
    </citation>
    <scope>NUCLEOTIDE SEQUENCE [LARGE SCALE GENOMIC DNA]</scope>
    <source>
        <strain evidence="7 8">MCM B 1447</strain>
    </source>
</reference>
<evidence type="ECO:0000256" key="1">
    <source>
        <dbReference type="ARBA" id="ARBA00022619"/>
    </source>
</evidence>
<dbReference type="EC" id="4.1.99.12" evidence="6"/>
<dbReference type="RefSeq" id="WP_112094129.1">
    <property type="nucleotide sequence ID" value="NZ_QLOE01000006.1"/>
</dbReference>
<evidence type="ECO:0000313" key="7">
    <source>
        <dbReference type="EMBL" id="RAO78942.1"/>
    </source>
</evidence>
<dbReference type="UniPathway" id="UPA00275">
    <property type="reaction ID" value="UER00399"/>
</dbReference>
<comment type="caution">
    <text evidence="7">The sequence shown here is derived from an EMBL/GenBank/DDBJ whole genome shotgun (WGS) entry which is preliminary data.</text>
</comment>
<accession>A0A328PEW4</accession>
<keyword evidence="8" id="KW-1185">Reference proteome</keyword>
<dbReference type="OrthoDB" id="25735at2157"/>
<keyword evidence="5 6" id="KW-0456">Lyase</keyword>
<comment type="subunit">
    <text evidence="6">Homodimer.</text>
</comment>
<dbReference type="GO" id="GO:0046872">
    <property type="term" value="F:metal ion binding"/>
    <property type="evidence" value="ECO:0007669"/>
    <property type="project" value="UniProtKB-KW"/>
</dbReference>
<dbReference type="GO" id="GO:0008686">
    <property type="term" value="F:3,4-dihydroxy-2-butanone-4-phosphate synthase activity"/>
    <property type="evidence" value="ECO:0007669"/>
    <property type="project" value="UniProtKB-EC"/>
</dbReference>
<keyword evidence="2 6" id="KW-0479">Metal-binding</keyword>
<dbReference type="Proteomes" id="UP000249782">
    <property type="component" value="Unassembled WGS sequence"/>
</dbReference>
<protein>
    <recommendedName>
        <fullName evidence="6">3,4-dihydroxy-2-butanone 4-phosphate synthase</fullName>
        <shortName evidence="6">DHBP synthase</shortName>
        <ecNumber evidence="6">4.1.99.12</ecNumber>
    </recommendedName>
</protein>
<dbReference type="EMBL" id="QLOE01000006">
    <property type="protein sequence ID" value="RAO78942.1"/>
    <property type="molecule type" value="Genomic_DNA"/>
</dbReference>
<dbReference type="NCBIfam" id="TIGR00506">
    <property type="entry name" value="ribB"/>
    <property type="match status" value="1"/>
</dbReference>
<keyword evidence="1 6" id="KW-0686">Riboflavin biosynthesis</keyword>
<dbReference type="Pfam" id="PF00926">
    <property type="entry name" value="DHBP_synthase"/>
    <property type="match status" value="1"/>
</dbReference>
<evidence type="ECO:0000313" key="8">
    <source>
        <dbReference type="Proteomes" id="UP000249782"/>
    </source>
</evidence>
<dbReference type="GO" id="GO:0005829">
    <property type="term" value="C:cytosol"/>
    <property type="evidence" value="ECO:0007669"/>
    <property type="project" value="TreeGrafter"/>
</dbReference>
<gene>
    <name evidence="7" type="primary">ribB</name>
    <name evidence="7" type="ORF">DPC56_05805</name>
</gene>
<dbReference type="AlphaFoldDB" id="A0A328PEW4"/>
<comment type="catalytic activity">
    <reaction evidence="6">
        <text>D-ribulose 5-phosphate = (2S)-2-hydroxy-3-oxobutyl phosphate + formate + H(+)</text>
        <dbReference type="Rhea" id="RHEA:18457"/>
        <dbReference type="ChEBI" id="CHEBI:15378"/>
        <dbReference type="ChEBI" id="CHEBI:15740"/>
        <dbReference type="ChEBI" id="CHEBI:58121"/>
        <dbReference type="ChEBI" id="CHEBI:58830"/>
        <dbReference type="EC" id="4.1.99.12"/>
    </reaction>
</comment>
<dbReference type="SUPFAM" id="SSF55821">
    <property type="entry name" value="YrdC/RibB"/>
    <property type="match status" value="1"/>
</dbReference>
<name>A0A328PEW4_9EURY</name>
<dbReference type="Gene3D" id="3.90.870.10">
    <property type="entry name" value="DHBP synthase"/>
    <property type="match status" value="1"/>
</dbReference>
<dbReference type="InterPro" id="IPR017945">
    <property type="entry name" value="DHBP_synth_RibB-like_a/b_dom"/>
</dbReference>
<evidence type="ECO:0000256" key="4">
    <source>
        <dbReference type="ARBA" id="ARBA00023211"/>
    </source>
</evidence>
<organism evidence="7 8">
    <name type="scientific">Methanothermobacter tenebrarum</name>
    <dbReference type="NCBI Taxonomy" id="680118"/>
    <lineage>
        <taxon>Archaea</taxon>
        <taxon>Methanobacteriati</taxon>
        <taxon>Methanobacteriota</taxon>
        <taxon>Methanomada group</taxon>
        <taxon>Methanobacteria</taxon>
        <taxon>Methanobacteriales</taxon>
        <taxon>Methanobacteriaceae</taxon>
        <taxon>Methanothermobacter</taxon>
    </lineage>
</organism>
<keyword evidence="4 6" id="KW-0464">Manganese</keyword>
<evidence type="ECO:0000256" key="2">
    <source>
        <dbReference type="ARBA" id="ARBA00022723"/>
    </source>
</evidence>
<evidence type="ECO:0000256" key="5">
    <source>
        <dbReference type="ARBA" id="ARBA00023239"/>
    </source>
</evidence>
<dbReference type="PANTHER" id="PTHR21327:SF46">
    <property type="entry name" value="3,4-DIHYDROXY-2-BUTANONE 4-PHOSPHATE SYNTHASE"/>
    <property type="match status" value="1"/>
</dbReference>
<proteinExistence type="inferred from homology"/>
<keyword evidence="3 6" id="KW-0460">Magnesium</keyword>
<dbReference type="InterPro" id="IPR000422">
    <property type="entry name" value="DHBP_synthase_RibB"/>
</dbReference>
<dbReference type="PANTHER" id="PTHR21327">
    <property type="entry name" value="GTP CYCLOHYDROLASE II-RELATED"/>
    <property type="match status" value="1"/>
</dbReference>
<evidence type="ECO:0000256" key="3">
    <source>
        <dbReference type="ARBA" id="ARBA00022842"/>
    </source>
</evidence>
<evidence type="ECO:0000256" key="6">
    <source>
        <dbReference type="RuleBase" id="RU003843"/>
    </source>
</evidence>
<comment type="similarity">
    <text evidence="6">Belongs to the DHBP synthase family.</text>
</comment>
<dbReference type="GO" id="GO:0009231">
    <property type="term" value="P:riboflavin biosynthetic process"/>
    <property type="evidence" value="ECO:0007669"/>
    <property type="project" value="UniProtKB-UniPathway"/>
</dbReference>
<comment type="cofactor">
    <cofactor evidence="6">
        <name>Mg(2+)</name>
        <dbReference type="ChEBI" id="CHEBI:18420"/>
    </cofactor>
    <cofactor evidence="6">
        <name>Mn(2+)</name>
        <dbReference type="ChEBI" id="CHEBI:29035"/>
    </cofactor>
    <text evidence="6">Binds 2 divalent metal cations per subunit. Magnesium or manganese.</text>
</comment>
<sequence length="229" mass="25566">MIEEALRSLRKGEIVLVFDAANRERETDMILAAEFVTPEHIKILRNDAGGLICAPVSAENAEKLGIPFMTDIMQVASKKYKVLKRLSPHDIPYDEKSAFSITINHRKTFTGITDNDRALTIRELALLCKNGQHERFGEFFRSPGHVTLLRAAPGHVINRKGHTEMSIALMEMAGLTKVAVCCEMMDNKSGNSLSTRDAQLYAEEHDLIFLDGSQVIKAYEEMIASMGEL</sequence>
<comment type="function">
    <text evidence="6">Catalyzes the conversion of D-ribulose 5-phosphate to formate and 3,4-dihydroxy-2-butanone 4-phosphate.</text>
</comment>
<comment type="pathway">
    <text evidence="6">Cofactor biosynthesis; riboflavin biosynthesis; 2-hydroxy-3-oxobutyl phosphate from D-ribulose 5-phosphate: step 1/1.</text>
</comment>